<evidence type="ECO:0000313" key="4">
    <source>
        <dbReference type="Proteomes" id="UP000220214"/>
    </source>
</evidence>
<accession>A0A1D3JP93</accession>
<keyword evidence="2" id="KW-0732">Signal</keyword>
<feature type="transmembrane region" description="Helical" evidence="1">
    <location>
        <begin position="269"/>
        <end position="289"/>
    </location>
</feature>
<feature type="transmembrane region" description="Helical" evidence="1">
    <location>
        <begin position="239"/>
        <end position="257"/>
    </location>
</feature>
<evidence type="ECO:0000256" key="2">
    <source>
        <dbReference type="SAM" id="SignalP"/>
    </source>
</evidence>
<name>A0A1D3JP93_PLABE</name>
<keyword evidence="1" id="KW-0812">Transmembrane</keyword>
<dbReference type="Proteomes" id="UP000220214">
    <property type="component" value="Unassembled WGS sequence"/>
</dbReference>
<dbReference type="VEuPathDB" id="PlasmoDB:PBANKA_1245900"/>
<proteinExistence type="predicted"/>
<evidence type="ECO:0008006" key="5">
    <source>
        <dbReference type="Google" id="ProtNLM"/>
    </source>
</evidence>
<evidence type="ECO:0000256" key="1">
    <source>
        <dbReference type="SAM" id="Phobius"/>
    </source>
</evidence>
<dbReference type="EMBL" id="FLVA01000235">
    <property type="protein sequence ID" value="SBW38319.1"/>
    <property type="molecule type" value="Genomic_DNA"/>
</dbReference>
<feature type="chain" id="PRO_5008915932" description="Fam-b protein" evidence="2">
    <location>
        <begin position="18"/>
        <end position="300"/>
    </location>
</feature>
<keyword evidence="1" id="KW-0472">Membrane</keyword>
<protein>
    <recommendedName>
        <fullName evidence="5">Fam-b protein</fullName>
    </recommendedName>
</protein>
<dbReference type="SUPFAM" id="SSF69349">
    <property type="entry name" value="Phage fibre proteins"/>
    <property type="match status" value="1"/>
</dbReference>
<gene>
    <name evidence="3" type="ORF">PBNK65E_000515500</name>
</gene>
<evidence type="ECO:0000313" key="3">
    <source>
        <dbReference type="EMBL" id="SBW38319.1"/>
    </source>
</evidence>
<feature type="signal peptide" evidence="2">
    <location>
        <begin position="1"/>
        <end position="17"/>
    </location>
</feature>
<organism evidence="3 4">
    <name type="scientific">Plasmodium berghei</name>
    <dbReference type="NCBI Taxonomy" id="5821"/>
    <lineage>
        <taxon>Eukaryota</taxon>
        <taxon>Sar</taxon>
        <taxon>Alveolata</taxon>
        <taxon>Apicomplexa</taxon>
        <taxon>Aconoidasida</taxon>
        <taxon>Haemosporida</taxon>
        <taxon>Plasmodiidae</taxon>
        <taxon>Plasmodium</taxon>
        <taxon>Plasmodium (Vinckeia)</taxon>
    </lineage>
</organism>
<keyword evidence="1" id="KW-1133">Transmembrane helix</keyword>
<dbReference type="AlphaFoldDB" id="A0A1D3JP93"/>
<reference evidence="3 4" key="1">
    <citation type="submission" date="2016-05" db="EMBL/GenBank/DDBJ databases">
        <authorList>
            <consortium name="Pathogen Informatics"/>
        </authorList>
    </citation>
    <scope>NUCLEOTIDE SEQUENCE [LARGE SCALE GENOMIC DNA]</scope>
    <source>
        <strain evidence="3 4">NK65e</strain>
    </source>
</reference>
<sequence>MNFVFLIKPFIFSLIICYEYYQNDVNKSEHVFKKHNAAITLPSRINRLLAEYGAGPTTNSLSLRRRKKKEFDTESQKKNLEKYINENDIVNLENYIKENTNINNNNMIDNDNANMIDNDNNNMIDNDNNNMIDNDNNNMIDNDNNNMIDNDNANMIDNDNNNMIDNDNSNMIDNDNNMIGEGNNADDNDDYDIESEEEGYSSNYQTYNKRDILTNDYIPKHGSFLGFNKKKMKKYLTDTHIPSGFIGVSTFAIGLPVSQVLNANKFAPAIASNYVLTLTTLSYLVRLIYKAFFNTRKVNI</sequence>